<dbReference type="GO" id="GO:0005634">
    <property type="term" value="C:nucleus"/>
    <property type="evidence" value="ECO:0007669"/>
    <property type="project" value="UniProtKB-SubCell"/>
</dbReference>
<evidence type="ECO:0000313" key="5">
    <source>
        <dbReference type="Proteomes" id="UP001159042"/>
    </source>
</evidence>
<keyword evidence="2" id="KW-0539">Nucleus</keyword>
<dbReference type="AlphaFoldDB" id="A0AAV8VJE9"/>
<keyword evidence="5" id="KW-1185">Reference proteome</keyword>
<protein>
    <recommendedName>
        <fullName evidence="3">HTH psq-type domain-containing protein</fullName>
    </recommendedName>
</protein>
<evidence type="ECO:0000259" key="3">
    <source>
        <dbReference type="PROSITE" id="PS50960"/>
    </source>
</evidence>
<evidence type="ECO:0000313" key="4">
    <source>
        <dbReference type="EMBL" id="KAJ8914032.1"/>
    </source>
</evidence>
<dbReference type="Proteomes" id="UP001159042">
    <property type="component" value="Unassembled WGS sequence"/>
</dbReference>
<dbReference type="InterPro" id="IPR007889">
    <property type="entry name" value="HTH_Psq"/>
</dbReference>
<dbReference type="SUPFAM" id="SSF46689">
    <property type="entry name" value="Homeodomain-like"/>
    <property type="match status" value="1"/>
</dbReference>
<dbReference type="InterPro" id="IPR009057">
    <property type="entry name" value="Homeodomain-like_sf"/>
</dbReference>
<evidence type="ECO:0000256" key="1">
    <source>
        <dbReference type="ARBA" id="ARBA00004123"/>
    </source>
</evidence>
<gene>
    <name evidence="4" type="ORF">NQ315_012056</name>
</gene>
<feature type="DNA-binding region" description="H-T-H motif" evidence="2">
    <location>
        <begin position="16"/>
        <end position="36"/>
    </location>
</feature>
<accession>A0AAV8VJE9</accession>
<sequence length="126" mass="14739">MLAECLNRVKNGEISQRQAAAQYKIPRKTLYNKLKNKHACKPGHLETEFEKCILSLSDYEFSVDSFDLRMVIKNYLNQQGRNIPVNEDILRQFVENLSKELENVPSKNIWNFDETNLTDNPGQNEY</sequence>
<feature type="domain" description="HTH psq-type" evidence="3">
    <location>
        <begin position="1"/>
        <end position="40"/>
    </location>
</feature>
<dbReference type="PROSITE" id="PS50960">
    <property type="entry name" value="HTH_PSQ"/>
    <property type="match status" value="1"/>
</dbReference>
<reference evidence="4 5" key="1">
    <citation type="journal article" date="2023" name="Insect Mol. Biol.">
        <title>Genome sequencing provides insights into the evolution of gene families encoding plant cell wall-degrading enzymes in longhorned beetles.</title>
        <authorList>
            <person name="Shin N.R."/>
            <person name="Okamura Y."/>
            <person name="Kirsch R."/>
            <person name="Pauchet Y."/>
        </authorList>
    </citation>
    <scope>NUCLEOTIDE SEQUENCE [LARGE SCALE GENOMIC DNA]</scope>
    <source>
        <strain evidence="4">EAD_L_NR</strain>
    </source>
</reference>
<dbReference type="EMBL" id="JANEYG010000082">
    <property type="protein sequence ID" value="KAJ8914032.1"/>
    <property type="molecule type" value="Genomic_DNA"/>
</dbReference>
<proteinExistence type="predicted"/>
<evidence type="ECO:0000256" key="2">
    <source>
        <dbReference type="PROSITE-ProRule" id="PRU00320"/>
    </source>
</evidence>
<organism evidence="4 5">
    <name type="scientific">Exocentrus adspersus</name>
    <dbReference type="NCBI Taxonomy" id="1586481"/>
    <lineage>
        <taxon>Eukaryota</taxon>
        <taxon>Metazoa</taxon>
        <taxon>Ecdysozoa</taxon>
        <taxon>Arthropoda</taxon>
        <taxon>Hexapoda</taxon>
        <taxon>Insecta</taxon>
        <taxon>Pterygota</taxon>
        <taxon>Neoptera</taxon>
        <taxon>Endopterygota</taxon>
        <taxon>Coleoptera</taxon>
        <taxon>Polyphaga</taxon>
        <taxon>Cucujiformia</taxon>
        <taxon>Chrysomeloidea</taxon>
        <taxon>Cerambycidae</taxon>
        <taxon>Lamiinae</taxon>
        <taxon>Acanthocinini</taxon>
        <taxon>Exocentrus</taxon>
    </lineage>
</organism>
<comment type="caution">
    <text evidence="4">The sequence shown here is derived from an EMBL/GenBank/DDBJ whole genome shotgun (WGS) entry which is preliminary data.</text>
</comment>
<keyword evidence="2" id="KW-0238">DNA-binding</keyword>
<dbReference type="GO" id="GO:0003677">
    <property type="term" value="F:DNA binding"/>
    <property type="evidence" value="ECO:0007669"/>
    <property type="project" value="UniProtKB-UniRule"/>
</dbReference>
<dbReference type="Pfam" id="PF05225">
    <property type="entry name" value="HTH_psq"/>
    <property type="match status" value="1"/>
</dbReference>
<comment type="subcellular location">
    <subcellularLocation>
        <location evidence="1 2">Nucleus</location>
    </subcellularLocation>
</comment>
<dbReference type="Gene3D" id="1.10.10.60">
    <property type="entry name" value="Homeodomain-like"/>
    <property type="match status" value="1"/>
</dbReference>
<name>A0AAV8VJE9_9CUCU</name>